<dbReference type="InterPro" id="IPR019734">
    <property type="entry name" value="TPR_rpt"/>
</dbReference>
<keyword evidence="1" id="KW-0802">TPR repeat</keyword>
<accession>A0A5F1Y9H0</accession>
<reference evidence="3" key="1">
    <citation type="journal article" date="2019" name="PLoS Negl. Trop. Dis.">
        <title>Revisiting the worldwide diversity of Leptospira species in the environment.</title>
        <authorList>
            <person name="Vincent A.T."/>
            <person name="Schiettekatte O."/>
            <person name="Bourhy P."/>
            <person name="Veyrier F.J."/>
            <person name="Picardeau M."/>
        </authorList>
    </citation>
    <scope>NUCLEOTIDE SEQUENCE [LARGE SCALE GENOMIC DNA]</scope>
    <source>
        <strain evidence="3">201800299</strain>
    </source>
</reference>
<protein>
    <submittedName>
        <fullName evidence="3">Anaphase-promoting complex subunit 5 domain protein</fullName>
    </submittedName>
</protein>
<sequence length="1169" mass="138402">MILQPTDWNKTESSAYYREFFQKIDALQFEEAEEFLTFLFQNAERQKKKGKPSDFLFPEEKRETDEDTLYAHYRRMISQFHFSESLESRVDRILKDLEETLQDENEMRAHQFQPWNGLLFRCSDFEFCSAILNSIHFDPKTGRISPRFGLDLEMIWDADSYPPEKSSEVYDFIYDLQEGEYEIVYKNETIPGKELHLYVKLILFTKMIRTIVETLLKEKRFAEIPKKFPFYVFIDSEECYDYSQKPFLFEINNPIELKSLQTNPHFPSYQKASELKTQFSMLEELLFYLDFLENPETEEYQNILKLLSFNQEWVSKIEQTARKKFLSSHETSETEQHDGSEEEKSISEKITNASPQSFTKLFWELAKIDETRHGETARKFQTEILSRKPFEPEDNYQKVIPYIQNFTYEFVLCFLTIPETFREEFLPLVETELVSFQNHPHPAFALRSMEIRYWLRLSGRNIHDNPQLVLRAGKSFHLKKTDWETKDRHPIFTDPPEEYLNLLIDLVDCMPEEFPWFGESWDFIFQSRLVPLGKLAKRCVPAVVAALERYNRSGLNESCTLHLAPILYKIGCKDVPESVHKLHKNNRFYLEEFYDSWSQLVPRERWVEFLDRFRNFPEDFAAPQTWEHVLYDSEPGFQVYYENIEELPERNRIFYALLRSLKNEPGPVLKKFSLFYCEALAETSSKKRDRFFQSASEIAELLNLLRNEKAENEKLKFLYECAVSAKAIEFFLENKPDTADILKRTLTAVPDNGLLYFLKVNWVEKEDGIGKAIEELRLSLRILWKNDSSTQNSLFSYLLSSNRDWNELSRGSLYSFYKKTKTIVLRRLFTEGKFSSELLSLRFDPFLNIIKNEYSKMDTDDRRIMIEKDTVEFGILEKIDSFSDNDLAAFLKPENSSLNFLIASRLVENARVFSAELLRTLDWETSAESAFPLLKLFFQDSRLKDKLFSNSVFQKFLSYFILEYRDVPAKDLAKILFSRFKETEKSDVIVQAAKDMNPETILNCFISIHWAFQRENKLPELEILLSNVLRQIDVRRPEYVLFAANLAVIHVQNGNLEKGKEVFESLFAQDWSRFEYRKDTVSAFTNRALDEGPNDHQYTIAFRKYYAMAKFNAACLYSKLREPETSVSHLREAVRLEPEQYNKDKILSERDFRALSETQSYREFLSSLN</sequence>
<name>A0A5F1Y9H0_9LEPT</name>
<dbReference type="PROSITE" id="PS50005">
    <property type="entry name" value="TPR"/>
    <property type="match status" value="1"/>
</dbReference>
<feature type="compositionally biased region" description="Basic and acidic residues" evidence="2">
    <location>
        <begin position="330"/>
        <end position="347"/>
    </location>
</feature>
<dbReference type="Proteomes" id="UP000298277">
    <property type="component" value="Unassembled WGS sequence"/>
</dbReference>
<dbReference type="Gene3D" id="1.25.40.10">
    <property type="entry name" value="Tetratricopeptide repeat domain"/>
    <property type="match status" value="1"/>
</dbReference>
<dbReference type="NCBIfam" id="NF047558">
    <property type="entry name" value="TPR_END_plus"/>
    <property type="match status" value="1"/>
</dbReference>
<dbReference type="RefSeq" id="WP_135594872.1">
    <property type="nucleotide sequence ID" value="NZ_RQEZ01000101.1"/>
</dbReference>
<comment type="caution">
    <text evidence="3">The sequence shown here is derived from an EMBL/GenBank/DDBJ whole genome shotgun (WGS) entry which is preliminary data.</text>
</comment>
<feature type="region of interest" description="Disordered" evidence="2">
    <location>
        <begin position="325"/>
        <end position="349"/>
    </location>
</feature>
<evidence type="ECO:0000313" key="4">
    <source>
        <dbReference type="Proteomes" id="UP000298277"/>
    </source>
</evidence>
<dbReference type="OrthoDB" id="343041at2"/>
<dbReference type="AlphaFoldDB" id="A0A5F1Y9H0"/>
<proteinExistence type="predicted"/>
<keyword evidence="4" id="KW-1185">Reference proteome</keyword>
<gene>
    <name evidence="3" type="ORF">EHQ17_15570</name>
</gene>
<feature type="repeat" description="TPR" evidence="1">
    <location>
        <begin position="1107"/>
        <end position="1140"/>
    </location>
</feature>
<dbReference type="SUPFAM" id="SSF48452">
    <property type="entry name" value="TPR-like"/>
    <property type="match status" value="1"/>
</dbReference>
<dbReference type="EMBL" id="RQFA01000066">
    <property type="protein sequence ID" value="TGK31129.1"/>
    <property type="molecule type" value="Genomic_DNA"/>
</dbReference>
<evidence type="ECO:0000256" key="1">
    <source>
        <dbReference type="PROSITE-ProRule" id="PRU00339"/>
    </source>
</evidence>
<evidence type="ECO:0000313" key="3">
    <source>
        <dbReference type="EMBL" id="TGK31129.1"/>
    </source>
</evidence>
<organism evidence="3 4">
    <name type="scientific">Leptospira gomenensis</name>
    <dbReference type="NCBI Taxonomy" id="2484974"/>
    <lineage>
        <taxon>Bacteria</taxon>
        <taxon>Pseudomonadati</taxon>
        <taxon>Spirochaetota</taxon>
        <taxon>Spirochaetia</taxon>
        <taxon>Leptospirales</taxon>
        <taxon>Leptospiraceae</taxon>
        <taxon>Leptospira</taxon>
    </lineage>
</organism>
<dbReference type="InterPro" id="IPR011990">
    <property type="entry name" value="TPR-like_helical_dom_sf"/>
</dbReference>
<evidence type="ECO:0000256" key="2">
    <source>
        <dbReference type="SAM" id="MobiDB-lite"/>
    </source>
</evidence>